<evidence type="ECO:0000259" key="11">
    <source>
        <dbReference type="PROSITE" id="PS50199"/>
    </source>
</evidence>
<dbReference type="InterPro" id="IPR027417">
    <property type="entry name" value="P-loop_NTPase"/>
</dbReference>
<evidence type="ECO:0000256" key="6">
    <source>
        <dbReference type="ARBA" id="ARBA00022806"/>
    </source>
</evidence>
<keyword evidence="5" id="KW-0378">Hydrolase</keyword>
<evidence type="ECO:0000256" key="8">
    <source>
        <dbReference type="ARBA" id="ARBA00022840"/>
    </source>
</evidence>
<evidence type="ECO:0000256" key="5">
    <source>
        <dbReference type="ARBA" id="ARBA00022801"/>
    </source>
</evidence>
<evidence type="ECO:0000313" key="14">
    <source>
        <dbReference type="Proteomes" id="UP001189429"/>
    </source>
</evidence>
<reference evidence="13" key="1">
    <citation type="submission" date="2023-10" db="EMBL/GenBank/DDBJ databases">
        <authorList>
            <person name="Chen Y."/>
            <person name="Shah S."/>
            <person name="Dougan E. K."/>
            <person name="Thang M."/>
            <person name="Chan C."/>
        </authorList>
    </citation>
    <scope>NUCLEOTIDE SEQUENCE [LARGE SCALE GENOMIC DNA]</scope>
</reference>
<keyword evidence="3" id="KW-0547">Nucleotide-binding</keyword>
<keyword evidence="7" id="KW-0862">Zinc</keyword>
<organism evidence="13 14">
    <name type="scientific">Prorocentrum cordatum</name>
    <dbReference type="NCBI Taxonomy" id="2364126"/>
    <lineage>
        <taxon>Eukaryota</taxon>
        <taxon>Sar</taxon>
        <taxon>Alveolata</taxon>
        <taxon>Dinophyceae</taxon>
        <taxon>Prorocentrales</taxon>
        <taxon>Prorocentraceae</taxon>
        <taxon>Prorocentrum</taxon>
    </lineage>
</organism>
<evidence type="ECO:0000256" key="7">
    <source>
        <dbReference type="ARBA" id="ARBA00022833"/>
    </source>
</evidence>
<dbReference type="EC" id="3.6.4.13" evidence="1"/>
<dbReference type="InterPro" id="IPR001650">
    <property type="entry name" value="Helicase_C-like"/>
</dbReference>
<dbReference type="Pfam" id="PF00271">
    <property type="entry name" value="Helicase_C"/>
    <property type="match status" value="1"/>
</dbReference>
<dbReference type="Gene3D" id="4.10.1060.10">
    <property type="entry name" value="Zinc finger, RanBP2-type"/>
    <property type="match status" value="2"/>
</dbReference>
<feature type="compositionally biased region" description="Basic and acidic residues" evidence="10">
    <location>
        <begin position="37"/>
        <end position="56"/>
    </location>
</feature>
<feature type="compositionally biased region" description="Low complexity" evidence="10">
    <location>
        <begin position="64"/>
        <end position="84"/>
    </location>
</feature>
<evidence type="ECO:0000256" key="4">
    <source>
        <dbReference type="ARBA" id="ARBA00022771"/>
    </source>
</evidence>
<dbReference type="SUPFAM" id="SSF52540">
    <property type="entry name" value="P-loop containing nucleoside triphosphate hydrolases"/>
    <property type="match status" value="2"/>
</dbReference>
<keyword evidence="4 9" id="KW-0863">Zinc-finger</keyword>
<feature type="domain" description="RanBP2-type" evidence="11">
    <location>
        <begin position="538"/>
        <end position="567"/>
    </location>
</feature>
<dbReference type="SMART" id="SM00487">
    <property type="entry name" value="DEXDc"/>
    <property type="match status" value="1"/>
</dbReference>
<protein>
    <recommendedName>
        <fullName evidence="1">RNA helicase</fullName>
        <ecNumber evidence="1">3.6.4.13</ecNumber>
    </recommendedName>
</protein>
<accession>A0ABN9SZK9</accession>
<evidence type="ECO:0000256" key="3">
    <source>
        <dbReference type="ARBA" id="ARBA00022741"/>
    </source>
</evidence>
<feature type="domain" description="RanBP2-type" evidence="11">
    <location>
        <begin position="582"/>
        <end position="611"/>
    </location>
</feature>
<feature type="domain" description="Helicase ATP-binding" evidence="12">
    <location>
        <begin position="165"/>
        <end position="329"/>
    </location>
</feature>
<evidence type="ECO:0000256" key="1">
    <source>
        <dbReference type="ARBA" id="ARBA00012552"/>
    </source>
</evidence>
<dbReference type="EMBL" id="CAUYUJ010014194">
    <property type="protein sequence ID" value="CAK0838039.1"/>
    <property type="molecule type" value="Genomic_DNA"/>
</dbReference>
<keyword evidence="2" id="KW-0479">Metal-binding</keyword>
<dbReference type="Gene3D" id="3.40.50.300">
    <property type="entry name" value="P-loop containing nucleotide triphosphate hydrolases"/>
    <property type="match status" value="2"/>
</dbReference>
<dbReference type="InterPro" id="IPR036443">
    <property type="entry name" value="Znf_RanBP2_sf"/>
</dbReference>
<proteinExistence type="predicted"/>
<evidence type="ECO:0000256" key="10">
    <source>
        <dbReference type="SAM" id="MobiDB-lite"/>
    </source>
</evidence>
<dbReference type="Proteomes" id="UP001189429">
    <property type="component" value="Unassembled WGS sequence"/>
</dbReference>
<gene>
    <name evidence="13" type="ORF">PCOR1329_LOCUS34072</name>
</gene>
<keyword evidence="14" id="KW-1185">Reference proteome</keyword>
<dbReference type="PANTHER" id="PTHR47958">
    <property type="entry name" value="ATP-DEPENDENT RNA HELICASE DBP3"/>
    <property type="match status" value="1"/>
</dbReference>
<evidence type="ECO:0000256" key="9">
    <source>
        <dbReference type="PROSITE-ProRule" id="PRU00322"/>
    </source>
</evidence>
<dbReference type="PROSITE" id="PS50199">
    <property type="entry name" value="ZF_RANBP2_2"/>
    <property type="match status" value="2"/>
</dbReference>
<comment type="caution">
    <text evidence="13">The sequence shown here is derived from an EMBL/GenBank/DDBJ whole genome shotgun (WGS) entry which is preliminary data.</text>
</comment>
<evidence type="ECO:0000259" key="12">
    <source>
        <dbReference type="PROSITE" id="PS51192"/>
    </source>
</evidence>
<dbReference type="InterPro" id="IPR001876">
    <property type="entry name" value="Znf_RanBP2"/>
</dbReference>
<feature type="region of interest" description="Disordered" evidence="10">
    <location>
        <begin position="1"/>
        <end position="105"/>
    </location>
</feature>
<dbReference type="PROSITE" id="PS51192">
    <property type="entry name" value="HELICASE_ATP_BIND_1"/>
    <property type="match status" value="1"/>
</dbReference>
<keyword evidence="6" id="KW-0347">Helicase</keyword>
<dbReference type="SUPFAM" id="SSF90209">
    <property type="entry name" value="Ran binding protein zinc finger-like"/>
    <property type="match status" value="2"/>
</dbReference>
<feature type="compositionally biased region" description="Basic residues" evidence="10">
    <location>
        <begin position="85"/>
        <end position="97"/>
    </location>
</feature>
<evidence type="ECO:0000313" key="13">
    <source>
        <dbReference type="EMBL" id="CAK0838039.1"/>
    </source>
</evidence>
<dbReference type="InterPro" id="IPR011545">
    <property type="entry name" value="DEAD/DEAH_box_helicase_dom"/>
</dbReference>
<feature type="non-terminal residue" evidence="13">
    <location>
        <position position="631"/>
    </location>
</feature>
<dbReference type="InterPro" id="IPR014001">
    <property type="entry name" value="Helicase_ATP-bd"/>
</dbReference>
<keyword evidence="8" id="KW-0067">ATP-binding</keyword>
<sequence length="631" mass="66229">MPSAGAPLRVGRPAGPRGHGRRHRRRFHPRLLAPLRAVERRLRDEPRPRGLEEPRWRPVPPGRQRPAAAAGPLALRPRPSARGATRGRRPAARRRGGLRGAPSGAGAHVVERWRASHGVLVEDSGGLPLPKPTVAFDEAPFPDWAAEAFRSWGLSAPSPLQAQAWPLVASGRDVLAVAPPGMGRTLAYGVPLLVRALSRPEAEQAVGPAALVLASAPEPGEQACAALEPLAAAAGLRVALLDECGGGGLAGGLALLVATVPCLAAALRSGSLAGRLGCLSALALDDADALLAEGGCPAGDLDRALRLHEGDVQLLFFAASPTKEASEAFGCRSRKGAARLSAAPGAGLGACPKVTHHVEVVHEDAKRRCVDEALQKIAEPIARGARAVVFAPGRAAAQEVSGAACSTGMPAATLHDETGPEERRAALREFREGGARVLVVAPGGVLEGLPHVQFVVNVGCPLPAEYTQRLGRCCAPGQQAWVMTLLAPEDFCHARGLALMLEEAGQPVPAGLRRAAAGLATTIAREAAAAAGGSEDLKPGEWHCVDCRQHQYSWRRACRDCGAARPMLLGAPTPWARSEDLRPGEWHCVDCRRHQYSWRRACRDCGAARPLLLGAPPPWARGARPAALLRH</sequence>
<feature type="compositionally biased region" description="Basic residues" evidence="10">
    <location>
        <begin position="18"/>
        <end position="29"/>
    </location>
</feature>
<evidence type="ECO:0000256" key="2">
    <source>
        <dbReference type="ARBA" id="ARBA00022723"/>
    </source>
</evidence>
<name>A0ABN9SZK9_9DINO</name>
<dbReference type="Pfam" id="PF00270">
    <property type="entry name" value="DEAD"/>
    <property type="match status" value="1"/>
</dbReference>